<dbReference type="Pfam" id="PF11248">
    <property type="entry name" value="DUF3046"/>
    <property type="match status" value="1"/>
</dbReference>
<dbReference type="Proteomes" id="UP000633136">
    <property type="component" value="Unassembled WGS sequence"/>
</dbReference>
<accession>A0A917AMS4</accession>
<evidence type="ECO:0008006" key="3">
    <source>
        <dbReference type="Google" id="ProtNLM"/>
    </source>
</evidence>
<organism evidence="1 2">
    <name type="scientific">Nesterenkonia cremea</name>
    <dbReference type="NCBI Taxonomy" id="1882340"/>
    <lineage>
        <taxon>Bacteria</taxon>
        <taxon>Bacillati</taxon>
        <taxon>Actinomycetota</taxon>
        <taxon>Actinomycetes</taxon>
        <taxon>Micrococcales</taxon>
        <taxon>Micrococcaceae</taxon>
        <taxon>Nesterenkonia</taxon>
    </lineage>
</organism>
<name>A0A917AMS4_9MICC</name>
<reference evidence="1" key="2">
    <citation type="submission" date="2020-09" db="EMBL/GenBank/DDBJ databases">
        <authorList>
            <person name="Sun Q."/>
            <person name="Zhou Y."/>
        </authorList>
    </citation>
    <scope>NUCLEOTIDE SEQUENCE</scope>
    <source>
        <strain evidence="1">CGMCC 1.15388</strain>
    </source>
</reference>
<reference evidence="1" key="1">
    <citation type="journal article" date="2014" name="Int. J. Syst. Evol. Microbiol.">
        <title>Complete genome sequence of Corynebacterium casei LMG S-19264T (=DSM 44701T), isolated from a smear-ripened cheese.</title>
        <authorList>
            <consortium name="US DOE Joint Genome Institute (JGI-PGF)"/>
            <person name="Walter F."/>
            <person name="Albersmeier A."/>
            <person name="Kalinowski J."/>
            <person name="Ruckert C."/>
        </authorList>
    </citation>
    <scope>NUCLEOTIDE SEQUENCE</scope>
    <source>
        <strain evidence="1">CGMCC 1.15388</strain>
    </source>
</reference>
<proteinExistence type="predicted"/>
<dbReference type="InterPro" id="IPR021408">
    <property type="entry name" value="DUF3046"/>
</dbReference>
<comment type="caution">
    <text evidence="1">The sequence shown here is derived from an EMBL/GenBank/DDBJ whole genome shotgun (WGS) entry which is preliminary data.</text>
</comment>
<gene>
    <name evidence="1" type="ORF">GCM10011401_05050</name>
</gene>
<evidence type="ECO:0000313" key="1">
    <source>
        <dbReference type="EMBL" id="GGE61157.1"/>
    </source>
</evidence>
<evidence type="ECO:0000313" key="2">
    <source>
        <dbReference type="Proteomes" id="UP000633136"/>
    </source>
</evidence>
<keyword evidence="2" id="KW-1185">Reference proteome</keyword>
<dbReference type="RefSeq" id="WP_188682565.1">
    <property type="nucleotide sequence ID" value="NZ_BMIS01000002.1"/>
</dbReference>
<protein>
    <recommendedName>
        <fullName evidence="3">DUF3046 domain-containing protein</fullName>
    </recommendedName>
</protein>
<dbReference type="AlphaFoldDB" id="A0A917AMS4"/>
<dbReference type="EMBL" id="BMIS01000002">
    <property type="protein sequence ID" value="GGE61157.1"/>
    <property type="molecule type" value="Genomic_DNA"/>
</dbReference>
<sequence length="72" mass="8226">MRLSRFWFLMEEEFGSGYAHVLADSLVLSDYQKTVNDALGSGVAPRDVWDAVCDQQEVPTERRLGRDIPPKR</sequence>